<evidence type="ECO:0000313" key="2">
    <source>
        <dbReference type="EMBL" id="MFC3977426.1"/>
    </source>
</evidence>
<dbReference type="RefSeq" id="WP_241293417.1">
    <property type="nucleotide sequence ID" value="NZ_JAKZGR010000005.1"/>
</dbReference>
<gene>
    <name evidence="2" type="ORF">ACFOUP_13650</name>
</gene>
<evidence type="ECO:0000313" key="3">
    <source>
        <dbReference type="Proteomes" id="UP001595766"/>
    </source>
</evidence>
<organism evidence="2 3">
    <name type="scientific">Belliella kenyensis</name>
    <dbReference type="NCBI Taxonomy" id="1472724"/>
    <lineage>
        <taxon>Bacteria</taxon>
        <taxon>Pseudomonadati</taxon>
        <taxon>Bacteroidota</taxon>
        <taxon>Cytophagia</taxon>
        <taxon>Cytophagales</taxon>
        <taxon>Cyclobacteriaceae</taxon>
        <taxon>Belliella</taxon>
    </lineage>
</organism>
<dbReference type="PROSITE" id="PS50983">
    <property type="entry name" value="FE_B12_PBP"/>
    <property type="match status" value="1"/>
</dbReference>
<dbReference type="SUPFAM" id="SSF53807">
    <property type="entry name" value="Helical backbone' metal receptor"/>
    <property type="match status" value="1"/>
</dbReference>
<feature type="domain" description="Fe/B12 periplasmic-binding" evidence="1">
    <location>
        <begin position="28"/>
        <end position="284"/>
    </location>
</feature>
<name>A0ABV8EP14_9BACT</name>
<dbReference type="Gene3D" id="3.40.50.1980">
    <property type="entry name" value="Nitrogenase molybdenum iron protein domain"/>
    <property type="match status" value="2"/>
</dbReference>
<sequence length="284" mass="30853">MKAKLIIVLLFLVACSSPKEQQASSELRIITAGGTISEIVTALGFEDLIIATDITSTFPASLQKLPSIGYRNQIKSEGILSLNPEVILIEKDYLLPEVIAQLQSTGIEVRIFEKPQTTSGTISLIAELADFLQVKEKGLALIDKVKADLKTLDEYKSEILPAERPSMLFLMARGEDMVFVAGEETFATNLISLSGLSNPTLGFKDFIPLTPEALVKYNPDYVLMFDSGIASLGGKDGLSKIKGLDQTTAFQKDQILTYDGLLLSGFGPRVGEVALEIAKEVYSK</sequence>
<reference evidence="3" key="1">
    <citation type="journal article" date="2019" name="Int. J. Syst. Evol. Microbiol.">
        <title>The Global Catalogue of Microorganisms (GCM) 10K type strain sequencing project: providing services to taxonomists for standard genome sequencing and annotation.</title>
        <authorList>
            <consortium name="The Broad Institute Genomics Platform"/>
            <consortium name="The Broad Institute Genome Sequencing Center for Infectious Disease"/>
            <person name="Wu L."/>
            <person name="Ma J."/>
        </authorList>
    </citation>
    <scope>NUCLEOTIDE SEQUENCE [LARGE SCALE GENOMIC DNA]</scope>
    <source>
        <strain evidence="3">CECT 8551</strain>
    </source>
</reference>
<proteinExistence type="predicted"/>
<dbReference type="Pfam" id="PF01497">
    <property type="entry name" value="Peripla_BP_2"/>
    <property type="match status" value="1"/>
</dbReference>
<evidence type="ECO:0000259" key="1">
    <source>
        <dbReference type="PROSITE" id="PS50983"/>
    </source>
</evidence>
<dbReference type="PANTHER" id="PTHR30535:SF4">
    <property type="entry name" value="HEMIN-BINDING PERIPLASMIC PROTEIN HMUT"/>
    <property type="match status" value="1"/>
</dbReference>
<dbReference type="EMBL" id="JBHSAV010000057">
    <property type="protein sequence ID" value="MFC3977426.1"/>
    <property type="molecule type" value="Genomic_DNA"/>
</dbReference>
<accession>A0ABV8EP14</accession>
<keyword evidence="3" id="KW-1185">Reference proteome</keyword>
<dbReference type="Proteomes" id="UP001595766">
    <property type="component" value="Unassembled WGS sequence"/>
</dbReference>
<protein>
    <submittedName>
        <fullName evidence="2">Hemin ABC transporter substrate-binding protein</fullName>
    </submittedName>
</protein>
<comment type="caution">
    <text evidence="2">The sequence shown here is derived from an EMBL/GenBank/DDBJ whole genome shotgun (WGS) entry which is preliminary data.</text>
</comment>
<dbReference type="PANTHER" id="PTHR30535">
    <property type="entry name" value="VITAMIN B12-BINDING PROTEIN"/>
    <property type="match status" value="1"/>
</dbReference>
<dbReference type="InterPro" id="IPR050902">
    <property type="entry name" value="ABC_Transporter_SBP"/>
</dbReference>
<dbReference type="InterPro" id="IPR002491">
    <property type="entry name" value="ABC_transptr_periplasmic_BD"/>
</dbReference>
<dbReference type="PROSITE" id="PS51257">
    <property type="entry name" value="PROKAR_LIPOPROTEIN"/>
    <property type="match status" value="1"/>
</dbReference>